<dbReference type="PANTHER" id="PTHR35333">
    <property type="entry name" value="BETA-LACTAMASE"/>
    <property type="match status" value="1"/>
</dbReference>
<sequence>MSKEKVKQYVFLTILMSVINFCVAGVLIGTTVINLKGAEAAEENIQQLNQQIAVIDQETEKQTEKQTEILVKETSKELTVPSEESKTEEETEGETDSESNSEQGSDSETAAEMWNLDLDSLVSDAEANGEKWAVSVQNLSDGSVCEKNGKVSMQSASVIKVFIMATVYDRICYPQNKQTAIYISEQYDGELRDLLSNMITVSDNDAANRLVELLGNGDFNVGKEVVNAFCSANGYSNTHLGRRFMDTNPADDNYTSSSDCRKILSDIYNGVCVNSEASEKMLQFLSAQTRKGKIPSGIPSGIQSANKTGEMPEGYGFGCIENDIAIVFGEQQDYVICILSNDLGGRNESAIERIRNISSYVYEVLK</sequence>
<dbReference type="InterPro" id="IPR000871">
    <property type="entry name" value="Beta-lactam_class-A"/>
</dbReference>
<reference evidence="5 6" key="1">
    <citation type="journal article" date="2020" name="Cell Host Microbe">
        <title>Functional and Genomic Variation between Human-Derived Isolates of Lachnospiraceae Reveals Inter- and Intra-Species Diversity.</title>
        <authorList>
            <person name="Sorbara M.T."/>
            <person name="Littmann E.R."/>
            <person name="Fontana E."/>
            <person name="Moody T.U."/>
            <person name="Kohout C.E."/>
            <person name="Gjonbalaj M."/>
            <person name="Eaton V."/>
            <person name="Seok R."/>
            <person name="Leiner I.M."/>
            <person name="Pamer E.G."/>
        </authorList>
    </citation>
    <scope>NUCLEOTIDE SEQUENCE [LARGE SCALE GENOMIC DNA]</scope>
    <source>
        <strain evidence="5 6">MSK.14.16</strain>
    </source>
</reference>
<feature type="transmembrane region" description="Helical" evidence="3">
    <location>
        <begin position="9"/>
        <end position="28"/>
    </location>
</feature>
<organism evidence="5 6">
    <name type="scientific">Faecalicatena fissicatena</name>
    <dbReference type="NCBI Taxonomy" id="290055"/>
    <lineage>
        <taxon>Bacteria</taxon>
        <taxon>Bacillati</taxon>
        <taxon>Bacillota</taxon>
        <taxon>Clostridia</taxon>
        <taxon>Lachnospirales</taxon>
        <taxon>Lachnospiraceae</taxon>
        <taxon>Faecalicatena</taxon>
    </lineage>
</organism>
<proteinExistence type="predicted"/>
<dbReference type="RefSeq" id="WP_173866619.1">
    <property type="nucleotide sequence ID" value="NZ_JAAWUU010000040.1"/>
</dbReference>
<keyword evidence="3" id="KW-0812">Transmembrane</keyword>
<dbReference type="EMBL" id="JAAWUZ010000042">
    <property type="protein sequence ID" value="NSG30753.1"/>
    <property type="molecule type" value="Genomic_DNA"/>
</dbReference>
<evidence type="ECO:0000256" key="2">
    <source>
        <dbReference type="SAM" id="MobiDB-lite"/>
    </source>
</evidence>
<dbReference type="SUPFAM" id="SSF56601">
    <property type="entry name" value="beta-lactamase/transpeptidase-like"/>
    <property type="match status" value="1"/>
</dbReference>
<evidence type="ECO:0000313" key="6">
    <source>
        <dbReference type="Proteomes" id="UP000821846"/>
    </source>
</evidence>
<dbReference type="Pfam" id="PF13354">
    <property type="entry name" value="Beta-lactamase2"/>
    <property type="match status" value="1"/>
</dbReference>
<dbReference type="InterPro" id="IPR012338">
    <property type="entry name" value="Beta-lactam/transpept-like"/>
</dbReference>
<keyword evidence="1" id="KW-0175">Coiled coil</keyword>
<feature type="compositionally biased region" description="Acidic residues" evidence="2">
    <location>
        <begin position="86"/>
        <end position="99"/>
    </location>
</feature>
<dbReference type="InterPro" id="IPR045155">
    <property type="entry name" value="Beta-lactam_cat"/>
</dbReference>
<dbReference type="PANTHER" id="PTHR35333:SF3">
    <property type="entry name" value="BETA-LACTAMASE-TYPE TRANSPEPTIDASE FOLD CONTAINING PROTEIN"/>
    <property type="match status" value="1"/>
</dbReference>
<feature type="region of interest" description="Disordered" evidence="2">
    <location>
        <begin position="68"/>
        <end position="108"/>
    </location>
</feature>
<feature type="domain" description="Beta-lactamase class A catalytic" evidence="4">
    <location>
        <begin position="134"/>
        <end position="339"/>
    </location>
</feature>
<dbReference type="Gene3D" id="3.40.710.10">
    <property type="entry name" value="DD-peptidase/beta-lactamase superfamily"/>
    <property type="match status" value="1"/>
</dbReference>
<keyword evidence="5" id="KW-0378">Hydrolase</keyword>
<name>A0ABX2GZ46_9FIRM</name>
<accession>A0ABX2GZ46</accession>
<dbReference type="GO" id="GO:0016787">
    <property type="term" value="F:hydrolase activity"/>
    <property type="evidence" value="ECO:0007669"/>
    <property type="project" value="UniProtKB-KW"/>
</dbReference>
<evidence type="ECO:0000256" key="3">
    <source>
        <dbReference type="SAM" id="Phobius"/>
    </source>
</evidence>
<evidence type="ECO:0000259" key="4">
    <source>
        <dbReference type="Pfam" id="PF13354"/>
    </source>
</evidence>
<protein>
    <submittedName>
        <fullName evidence="5">Serine hydrolase</fullName>
    </submittedName>
</protein>
<dbReference type="Proteomes" id="UP000821846">
    <property type="component" value="Unassembled WGS sequence"/>
</dbReference>
<keyword evidence="6" id="KW-1185">Reference proteome</keyword>
<evidence type="ECO:0000256" key="1">
    <source>
        <dbReference type="SAM" id="Coils"/>
    </source>
</evidence>
<feature type="coiled-coil region" evidence="1">
    <location>
        <begin position="38"/>
        <end position="65"/>
    </location>
</feature>
<comment type="caution">
    <text evidence="5">The sequence shown here is derived from an EMBL/GenBank/DDBJ whole genome shotgun (WGS) entry which is preliminary data.</text>
</comment>
<keyword evidence="3" id="KW-0472">Membrane</keyword>
<evidence type="ECO:0000313" key="5">
    <source>
        <dbReference type="EMBL" id="NSG30753.1"/>
    </source>
</evidence>
<keyword evidence="3" id="KW-1133">Transmembrane helix</keyword>
<gene>
    <name evidence="5" type="ORF">HFM93_10810</name>
</gene>